<dbReference type="EMBL" id="JANJYJ010000001">
    <property type="protein sequence ID" value="KAK3230907.1"/>
    <property type="molecule type" value="Genomic_DNA"/>
</dbReference>
<dbReference type="PROSITE" id="PS00375">
    <property type="entry name" value="UDPGT"/>
    <property type="match status" value="1"/>
</dbReference>
<evidence type="ECO:0000259" key="6">
    <source>
        <dbReference type="Pfam" id="PF26168"/>
    </source>
</evidence>
<dbReference type="EC" id="2.4.1.-" evidence="5"/>
<gene>
    <name evidence="7" type="ORF">Dsin_002788</name>
</gene>
<evidence type="ECO:0000313" key="7">
    <source>
        <dbReference type="EMBL" id="KAK3230907.1"/>
    </source>
</evidence>
<dbReference type="InterPro" id="IPR058980">
    <property type="entry name" value="Glyco_transf_N"/>
</dbReference>
<dbReference type="InterPro" id="IPR002213">
    <property type="entry name" value="UDP_glucos_trans"/>
</dbReference>
<organism evidence="7 8">
    <name type="scientific">Dipteronia sinensis</name>
    <dbReference type="NCBI Taxonomy" id="43782"/>
    <lineage>
        <taxon>Eukaryota</taxon>
        <taxon>Viridiplantae</taxon>
        <taxon>Streptophyta</taxon>
        <taxon>Embryophyta</taxon>
        <taxon>Tracheophyta</taxon>
        <taxon>Spermatophyta</taxon>
        <taxon>Magnoliopsida</taxon>
        <taxon>eudicotyledons</taxon>
        <taxon>Gunneridae</taxon>
        <taxon>Pentapetalae</taxon>
        <taxon>rosids</taxon>
        <taxon>malvids</taxon>
        <taxon>Sapindales</taxon>
        <taxon>Sapindaceae</taxon>
        <taxon>Hippocastanoideae</taxon>
        <taxon>Acereae</taxon>
        <taxon>Dipteronia</taxon>
    </lineage>
</organism>
<evidence type="ECO:0000256" key="2">
    <source>
        <dbReference type="ARBA" id="ARBA00022676"/>
    </source>
</evidence>
<evidence type="ECO:0000313" key="8">
    <source>
        <dbReference type="Proteomes" id="UP001281410"/>
    </source>
</evidence>
<accession>A0AAE0B7S1</accession>
<dbReference type="AlphaFoldDB" id="A0AAE0B7S1"/>
<dbReference type="Pfam" id="PF00201">
    <property type="entry name" value="UDPGT"/>
    <property type="match status" value="1"/>
</dbReference>
<keyword evidence="2 4" id="KW-0328">Glycosyltransferase</keyword>
<dbReference type="CDD" id="cd03784">
    <property type="entry name" value="GT1_Gtf-like"/>
    <property type="match status" value="1"/>
</dbReference>
<protein>
    <recommendedName>
        <fullName evidence="5">Glycosyltransferase</fullName>
        <ecNumber evidence="5">2.4.1.-</ecNumber>
    </recommendedName>
</protein>
<comment type="caution">
    <text evidence="7">The sequence shown here is derived from an EMBL/GenBank/DDBJ whole genome shotgun (WGS) entry which is preliminary data.</text>
</comment>
<keyword evidence="8" id="KW-1185">Reference proteome</keyword>
<dbReference type="InterPro" id="IPR035595">
    <property type="entry name" value="UDP_glycos_trans_CS"/>
</dbReference>
<dbReference type="PANTHER" id="PTHR11926:SF1524">
    <property type="entry name" value="GLYCOSYLTRANSFERASE"/>
    <property type="match status" value="1"/>
</dbReference>
<evidence type="ECO:0000256" key="5">
    <source>
        <dbReference type="RuleBase" id="RU362057"/>
    </source>
</evidence>
<evidence type="ECO:0000256" key="4">
    <source>
        <dbReference type="RuleBase" id="RU003718"/>
    </source>
</evidence>
<dbReference type="SUPFAM" id="SSF53756">
    <property type="entry name" value="UDP-Glycosyltransferase/glycogen phosphorylase"/>
    <property type="match status" value="1"/>
</dbReference>
<dbReference type="GO" id="GO:0080044">
    <property type="term" value="F:quercetin 7-O-glucosyltransferase activity"/>
    <property type="evidence" value="ECO:0007669"/>
    <property type="project" value="TreeGrafter"/>
</dbReference>
<feature type="domain" description="Glycosyltransferase N-terminal" evidence="6">
    <location>
        <begin position="10"/>
        <end position="142"/>
    </location>
</feature>
<evidence type="ECO:0000256" key="3">
    <source>
        <dbReference type="ARBA" id="ARBA00022679"/>
    </source>
</evidence>
<dbReference type="Gene3D" id="3.40.50.2000">
    <property type="entry name" value="Glycogen Phosphorylase B"/>
    <property type="match status" value="2"/>
</dbReference>
<keyword evidence="3 4" id="KW-0808">Transferase</keyword>
<proteinExistence type="inferred from homology"/>
<sequence>MSSFIPPHAVCVPFPAQGHINPMLKLAKLLNYKGFHITFVNTEYNHNRLLKSRGPDSLNGTPTFRFETIPDGLPPSDANVTQDASSLCDSTKKTCLAPFRQLLSKLNNTSLSNVPPVTCIVSDCVMSFTLKAAQELNIPNVLFWTASACGFLAFVHYQGLIERGLVPLKDMSYLTNGYMNTVIDWIPGMEGIKLKDLPSLIRTTDPDDVLMIFAIGEVENAQNASALIFNSVDDLEREVLEAVYPTYPPIYTIGPIQLLLNHEIPPDDNSMSAIESNLWKEQPGCLEWLNTKESNSVVYVNFGSITVMTEQQLVEFAWGLANSKQDFLWVIRPDLVIGESAILPPEFVLETIERSLLASWCPQEQVLNHPAIGGFLTHSGWNSTIESLSGGVPMLCWPFFADQQTNCWFCENKWGVGMEIESNSNRDEIERCVRELMGGHKGKQMKKKAMEWKSSAEKASTAPNGSSHLNLKKMISEVLLTSKNHMG</sequence>
<dbReference type="GO" id="GO:0080043">
    <property type="term" value="F:quercetin 3-O-glucosyltransferase activity"/>
    <property type="evidence" value="ECO:0007669"/>
    <property type="project" value="TreeGrafter"/>
</dbReference>
<dbReference type="Proteomes" id="UP001281410">
    <property type="component" value="Unassembled WGS sequence"/>
</dbReference>
<dbReference type="PANTHER" id="PTHR11926">
    <property type="entry name" value="GLUCOSYL/GLUCURONOSYL TRANSFERASES"/>
    <property type="match status" value="1"/>
</dbReference>
<dbReference type="FunFam" id="3.40.50.2000:FF:000055">
    <property type="entry name" value="Glycosyltransferase"/>
    <property type="match status" value="1"/>
</dbReference>
<dbReference type="Pfam" id="PF26168">
    <property type="entry name" value="Glyco_transf_N"/>
    <property type="match status" value="1"/>
</dbReference>
<reference evidence="7" key="1">
    <citation type="journal article" date="2023" name="Plant J.">
        <title>Genome sequences and population genomics provide insights into the demographic history, inbreeding, and mutation load of two 'living fossil' tree species of Dipteronia.</title>
        <authorList>
            <person name="Feng Y."/>
            <person name="Comes H.P."/>
            <person name="Chen J."/>
            <person name="Zhu S."/>
            <person name="Lu R."/>
            <person name="Zhang X."/>
            <person name="Li P."/>
            <person name="Qiu J."/>
            <person name="Olsen K.M."/>
            <person name="Qiu Y."/>
        </authorList>
    </citation>
    <scope>NUCLEOTIDE SEQUENCE</scope>
    <source>
        <strain evidence="7">NBL</strain>
    </source>
</reference>
<name>A0AAE0B7S1_9ROSI</name>
<comment type="similarity">
    <text evidence="1 4">Belongs to the UDP-glycosyltransferase family.</text>
</comment>
<evidence type="ECO:0000256" key="1">
    <source>
        <dbReference type="ARBA" id="ARBA00009995"/>
    </source>
</evidence>
<dbReference type="FunFam" id="3.40.50.2000:FF:000027">
    <property type="entry name" value="Glycosyltransferase"/>
    <property type="match status" value="1"/>
</dbReference>